<evidence type="ECO:0000256" key="4">
    <source>
        <dbReference type="SAM" id="Phobius"/>
    </source>
</evidence>
<evidence type="ECO:0000256" key="3">
    <source>
        <dbReference type="PROSITE-ProRule" id="PRU00176"/>
    </source>
</evidence>
<proteinExistence type="predicted"/>
<dbReference type="eggNOG" id="KOG0144">
    <property type="taxonomic scope" value="Eukaryota"/>
</dbReference>
<reference evidence="6" key="1">
    <citation type="submission" date="2015-04" db="UniProtKB">
        <authorList>
            <consortium name="EnsemblPlants"/>
        </authorList>
    </citation>
    <scope>IDENTIFICATION</scope>
</reference>
<dbReference type="OMA" id="TRKACAI"/>
<dbReference type="AlphaFoldDB" id="A0A0E0LPF5"/>
<dbReference type="InterPro" id="IPR012677">
    <property type="entry name" value="Nucleotide-bd_a/b_plait_sf"/>
</dbReference>
<keyword evidence="7" id="KW-1185">Reference proteome</keyword>
<dbReference type="EnsemblPlants" id="OPUNC07G23860.1">
    <property type="protein sequence ID" value="OPUNC07G23860.1"/>
    <property type="gene ID" value="OPUNC07G23860"/>
</dbReference>
<feature type="domain" description="RRM" evidence="5">
    <location>
        <begin position="110"/>
        <end position="191"/>
    </location>
</feature>
<protein>
    <recommendedName>
        <fullName evidence="5">RRM domain-containing protein</fullName>
    </recommendedName>
</protein>
<evidence type="ECO:0000256" key="2">
    <source>
        <dbReference type="ARBA" id="ARBA00022884"/>
    </source>
</evidence>
<dbReference type="Gene3D" id="3.30.70.330">
    <property type="match status" value="3"/>
</dbReference>
<dbReference type="STRING" id="4537.A0A0E0LPF5"/>
<evidence type="ECO:0000313" key="7">
    <source>
        <dbReference type="Proteomes" id="UP000026962"/>
    </source>
</evidence>
<keyword evidence="4" id="KW-0812">Transmembrane</keyword>
<keyword evidence="4" id="KW-0472">Membrane</keyword>
<feature type="domain" description="RRM" evidence="5">
    <location>
        <begin position="516"/>
        <end position="590"/>
    </location>
</feature>
<evidence type="ECO:0000256" key="1">
    <source>
        <dbReference type="ARBA" id="ARBA00022737"/>
    </source>
</evidence>
<dbReference type="CDD" id="cd12362">
    <property type="entry name" value="RRM3_CELF1-6"/>
    <property type="match status" value="1"/>
</dbReference>
<evidence type="ECO:0000259" key="5">
    <source>
        <dbReference type="PROSITE" id="PS50102"/>
    </source>
</evidence>
<dbReference type="Pfam" id="PF00076">
    <property type="entry name" value="RRM_1"/>
    <property type="match status" value="3"/>
</dbReference>
<dbReference type="PANTHER" id="PTHR24012">
    <property type="entry name" value="RNA BINDING PROTEIN"/>
    <property type="match status" value="1"/>
</dbReference>
<keyword evidence="4" id="KW-1133">Transmembrane helix</keyword>
<keyword evidence="1" id="KW-0677">Repeat</keyword>
<feature type="transmembrane region" description="Helical" evidence="4">
    <location>
        <begin position="30"/>
        <end position="49"/>
    </location>
</feature>
<reference evidence="6" key="2">
    <citation type="submission" date="2018-05" db="EMBL/GenBank/DDBJ databases">
        <title>OpunRS2 (Oryza punctata Reference Sequence Version 2).</title>
        <authorList>
            <person name="Zhang J."/>
            <person name="Kudrna D."/>
            <person name="Lee S."/>
            <person name="Talag J."/>
            <person name="Welchert J."/>
            <person name="Wing R.A."/>
        </authorList>
    </citation>
    <scope>NUCLEOTIDE SEQUENCE [LARGE SCALE GENOMIC DNA]</scope>
</reference>
<dbReference type="InterPro" id="IPR000504">
    <property type="entry name" value="RRM_dom"/>
</dbReference>
<dbReference type="GO" id="GO:0003723">
    <property type="term" value="F:RNA binding"/>
    <property type="evidence" value="ECO:0007669"/>
    <property type="project" value="UniProtKB-UniRule"/>
</dbReference>
<dbReference type="SUPFAM" id="SSF54928">
    <property type="entry name" value="RNA-binding domain, RBD"/>
    <property type="match status" value="2"/>
</dbReference>
<dbReference type="PROSITE" id="PS50102">
    <property type="entry name" value="RRM"/>
    <property type="match status" value="3"/>
</dbReference>
<dbReference type="FunFam" id="3.30.70.330:FF:000811">
    <property type="entry name" value="Os07g0663300 protein"/>
    <property type="match status" value="1"/>
</dbReference>
<sequence>MKTRKKDQRNHRSYATYDSITFTPTRDQDLWYYYSSINYLVLIKTLILINQSINQWLVLVVRDIDRQKAQARTRRGRTEVASTTRKERNGREITAVVMAGDGEDGGGERVRLFVGQVPRSMAEEEILAVVRAAARADEATVIRDRATGASRGCCFVVCSSREEADKAIAAYHNKCTLPGASRAMQVKYADGELERLAAEQKLFIGMLPRDVKENEVSALFSQYGNIRQLKLLRSPQKTSKVCAILEFGSKEHARAAIEALNGTRVVFNGSNATLVVKLADTEKEKQARKAQKAQAQPSKPLKLDLFPQLLSIFGAPQMSYLPPYNVLDYKTEGTTDPELKDLMKMTNDKLEMLVTELKSVVNLLENRVTYNDPIQPIQHSLLPVEHDEKQYKPDESDSKTLEVPGHFGQTMNPLASYNTMYPHVNQGNLLKGLNTNIFPGTDPKIPNLIQSAGYIQPPFPDLSGLHYPVSYAGALVGDTPQYFSDGKVNIPNIHSNHASSAANTKIGSKIEGPPRANLFVYDIPQEYGDEDLANLFQEFGRILSTKVFIDRATGVSFVSYDTPASAQAAIRRMNGSQIGGKMLKVQLKREKHECDSTVDM</sequence>
<dbReference type="Proteomes" id="UP000026962">
    <property type="component" value="Chromosome 7"/>
</dbReference>
<accession>A0A0E0LPF5</accession>
<keyword evidence="2 3" id="KW-0694">RNA-binding</keyword>
<dbReference type="InterPro" id="IPR035979">
    <property type="entry name" value="RBD_domain_sf"/>
</dbReference>
<evidence type="ECO:0000313" key="6">
    <source>
        <dbReference type="EnsemblPlants" id="OPUNC07G23860.1"/>
    </source>
</evidence>
<dbReference type="Gramene" id="OPUNC07G23860.1">
    <property type="protein sequence ID" value="OPUNC07G23860.1"/>
    <property type="gene ID" value="OPUNC07G23860"/>
</dbReference>
<dbReference type="SMART" id="SM00360">
    <property type="entry name" value="RRM"/>
    <property type="match status" value="3"/>
</dbReference>
<name>A0A0E0LPF5_ORYPU</name>
<organism evidence="6">
    <name type="scientific">Oryza punctata</name>
    <name type="common">Red rice</name>
    <dbReference type="NCBI Taxonomy" id="4537"/>
    <lineage>
        <taxon>Eukaryota</taxon>
        <taxon>Viridiplantae</taxon>
        <taxon>Streptophyta</taxon>
        <taxon>Embryophyta</taxon>
        <taxon>Tracheophyta</taxon>
        <taxon>Spermatophyta</taxon>
        <taxon>Magnoliopsida</taxon>
        <taxon>Liliopsida</taxon>
        <taxon>Poales</taxon>
        <taxon>Poaceae</taxon>
        <taxon>BOP clade</taxon>
        <taxon>Oryzoideae</taxon>
        <taxon>Oryzeae</taxon>
        <taxon>Oryzinae</taxon>
        <taxon>Oryza</taxon>
    </lineage>
</organism>
<feature type="domain" description="RRM" evidence="5">
    <location>
        <begin position="200"/>
        <end position="281"/>
    </location>
</feature>